<comment type="caution">
    <text evidence="1">The sequence shown here is derived from an EMBL/GenBank/DDBJ whole genome shotgun (WGS) entry which is preliminary data.</text>
</comment>
<reference evidence="1" key="1">
    <citation type="submission" date="2021-03" db="EMBL/GenBank/DDBJ databases">
        <authorList>
            <consortium name="DOE Joint Genome Institute"/>
            <person name="Ahrendt S."/>
            <person name="Looney B.P."/>
            <person name="Miyauchi S."/>
            <person name="Morin E."/>
            <person name="Drula E."/>
            <person name="Courty P.E."/>
            <person name="Chicoki N."/>
            <person name="Fauchery L."/>
            <person name="Kohler A."/>
            <person name="Kuo A."/>
            <person name="Labutti K."/>
            <person name="Pangilinan J."/>
            <person name="Lipzen A."/>
            <person name="Riley R."/>
            <person name="Andreopoulos W."/>
            <person name="He G."/>
            <person name="Johnson J."/>
            <person name="Barry K.W."/>
            <person name="Grigoriev I.V."/>
            <person name="Nagy L."/>
            <person name="Hibbett D."/>
            <person name="Henrissat B."/>
            <person name="Matheny P.B."/>
            <person name="Labbe J."/>
            <person name="Martin F."/>
        </authorList>
    </citation>
    <scope>NUCLEOTIDE SEQUENCE</scope>
    <source>
        <strain evidence="1">HHB10654</strain>
    </source>
</reference>
<evidence type="ECO:0000313" key="2">
    <source>
        <dbReference type="Proteomes" id="UP000814140"/>
    </source>
</evidence>
<feature type="non-terminal residue" evidence="1">
    <location>
        <position position="1"/>
    </location>
</feature>
<dbReference type="EMBL" id="MU277590">
    <property type="protein sequence ID" value="KAI0054250.1"/>
    <property type="molecule type" value="Genomic_DNA"/>
</dbReference>
<keyword evidence="2" id="KW-1185">Reference proteome</keyword>
<reference evidence="1" key="2">
    <citation type="journal article" date="2022" name="New Phytol.">
        <title>Evolutionary transition to the ectomycorrhizal habit in the genomes of a hyperdiverse lineage of mushroom-forming fungi.</title>
        <authorList>
            <person name="Looney B."/>
            <person name="Miyauchi S."/>
            <person name="Morin E."/>
            <person name="Drula E."/>
            <person name="Courty P.E."/>
            <person name="Kohler A."/>
            <person name="Kuo A."/>
            <person name="LaButti K."/>
            <person name="Pangilinan J."/>
            <person name="Lipzen A."/>
            <person name="Riley R."/>
            <person name="Andreopoulos W."/>
            <person name="He G."/>
            <person name="Johnson J."/>
            <person name="Nolan M."/>
            <person name="Tritt A."/>
            <person name="Barry K.W."/>
            <person name="Grigoriev I.V."/>
            <person name="Nagy L.G."/>
            <person name="Hibbett D."/>
            <person name="Henrissat B."/>
            <person name="Matheny P.B."/>
            <person name="Labbe J."/>
            <person name="Martin F.M."/>
        </authorList>
    </citation>
    <scope>NUCLEOTIDE SEQUENCE</scope>
    <source>
        <strain evidence="1">HHB10654</strain>
    </source>
</reference>
<organism evidence="1 2">
    <name type="scientific">Artomyces pyxidatus</name>
    <dbReference type="NCBI Taxonomy" id="48021"/>
    <lineage>
        <taxon>Eukaryota</taxon>
        <taxon>Fungi</taxon>
        <taxon>Dikarya</taxon>
        <taxon>Basidiomycota</taxon>
        <taxon>Agaricomycotina</taxon>
        <taxon>Agaricomycetes</taxon>
        <taxon>Russulales</taxon>
        <taxon>Auriscalpiaceae</taxon>
        <taxon>Artomyces</taxon>
    </lineage>
</organism>
<dbReference type="Proteomes" id="UP000814140">
    <property type="component" value="Unassembled WGS sequence"/>
</dbReference>
<name>A0ACB8SE33_9AGAM</name>
<accession>A0ACB8SE33</accession>
<protein>
    <submittedName>
        <fullName evidence="1">HSP70-domain-containing protein</fullName>
    </submittedName>
</protein>
<proteinExistence type="predicted"/>
<gene>
    <name evidence="1" type="ORF">BV25DRAFT_1961825</name>
</gene>
<sequence length="221" mass="23015">TVPTKKSEISSTYSDNQPGVFIQVFDGERARMKDNNLLGKFEPSGVCPASRGMPQVKATFDIDASVILDVSVPDRTTGNRIAITDDKGRVSKEEIERMLRTRRLPCATAKNGLESYAYSLRNSLTDEKLASKFDTADKSRLESAVSESISCLDGSQEGGVEEYGEKQKVGGDHQISSQGGGEGTFPGGAGGFPGGAGGFPGGAGGAPGGFPGAGGEDEIND</sequence>
<evidence type="ECO:0000313" key="1">
    <source>
        <dbReference type="EMBL" id="KAI0054250.1"/>
    </source>
</evidence>